<dbReference type="OrthoDB" id="141240at2"/>
<organism evidence="3 4">
    <name type="scientific">Acidimicrobium ferrooxidans (strain DSM 10331 / JCM 15462 / NBRC 103882 / ICP)</name>
    <dbReference type="NCBI Taxonomy" id="525909"/>
    <lineage>
        <taxon>Bacteria</taxon>
        <taxon>Bacillati</taxon>
        <taxon>Actinomycetota</taxon>
        <taxon>Acidimicrobiia</taxon>
        <taxon>Acidimicrobiales</taxon>
        <taxon>Acidimicrobiaceae</taxon>
        <taxon>Acidimicrobium</taxon>
    </lineage>
</organism>
<evidence type="ECO:0000313" key="3">
    <source>
        <dbReference type="EMBL" id="ACU53651.1"/>
    </source>
</evidence>
<dbReference type="STRING" id="525909.Afer_0701"/>
<proteinExistence type="predicted"/>
<keyword evidence="4" id="KW-1185">Reference proteome</keyword>
<dbReference type="KEGG" id="afo:Afer_0701"/>
<name>C7LY43_ACIFD</name>
<evidence type="ECO:0000313" key="4">
    <source>
        <dbReference type="Proteomes" id="UP000000771"/>
    </source>
</evidence>
<sequence length="397" mass="42693">MSTVQRSAPSRPRIERLPRRRRSRTFRLVRAVVLVVVLAMASWAGIGTVTMPGSASLGVKFVEWVRGHGGASFVAFLENTWYAINQPPTGGKPPRHALTPVGHVDATASGPLPAPARVIPFAKPPLANEGVWTPEGPLVNGVPTLYVTLMRPDPIHTSLVAGVAWMDTRLLRFIQYAGAQEPPGGGPWPYMAPITNPVAADLVAAFNSGFRMQDANGGYYAYGRTAVPLRNGAASFVISTSGVPTIETWTHGNHVPKGIAVVRQNLIPLISNGRINPLVNSTNFAIWGATVGNQLLVWRSGVGITRNGALVYVTGPGLSVASLARLLARVGAVNAMELDINSDWTDFFYFNHQLGQAASPSDGYRLVYDMLRPPQRYFEGTARDFVVAEVRPSLANG</sequence>
<dbReference type="EMBL" id="CP001631">
    <property type="protein sequence ID" value="ACU53651.1"/>
    <property type="molecule type" value="Genomic_DNA"/>
</dbReference>
<dbReference type="eggNOG" id="ENOG502ZYA6">
    <property type="taxonomic scope" value="Bacteria"/>
</dbReference>
<feature type="domain" description="Phosphodiester glycosidase" evidence="2">
    <location>
        <begin position="202"/>
        <end position="339"/>
    </location>
</feature>
<dbReference type="Pfam" id="PF09992">
    <property type="entry name" value="NAGPA"/>
    <property type="match status" value="1"/>
</dbReference>
<dbReference type="RefSeq" id="WP_015798140.1">
    <property type="nucleotide sequence ID" value="NC_013124.1"/>
</dbReference>
<dbReference type="HOGENOM" id="CLU_789571_0_0_11"/>
<keyword evidence="1" id="KW-0472">Membrane</keyword>
<feature type="transmembrane region" description="Helical" evidence="1">
    <location>
        <begin position="28"/>
        <end position="46"/>
    </location>
</feature>
<dbReference type="InterPro" id="IPR018711">
    <property type="entry name" value="NAGPA"/>
</dbReference>
<keyword evidence="1" id="KW-0812">Transmembrane</keyword>
<reference evidence="3 4" key="1">
    <citation type="journal article" date="2009" name="Stand. Genomic Sci.">
        <title>Complete genome sequence of Acidimicrobium ferrooxidans type strain (ICP).</title>
        <authorList>
            <person name="Clum A."/>
            <person name="Nolan M."/>
            <person name="Lang E."/>
            <person name="Glavina Del Rio T."/>
            <person name="Tice H."/>
            <person name="Copeland A."/>
            <person name="Cheng J.F."/>
            <person name="Lucas S."/>
            <person name="Chen F."/>
            <person name="Bruce D."/>
            <person name="Goodwin L."/>
            <person name="Pitluck S."/>
            <person name="Ivanova N."/>
            <person name="Mavrommatis K."/>
            <person name="Mikhailova N."/>
            <person name="Pati A."/>
            <person name="Chen A."/>
            <person name="Palaniappan K."/>
            <person name="Goker M."/>
            <person name="Spring S."/>
            <person name="Land M."/>
            <person name="Hauser L."/>
            <person name="Chang Y.J."/>
            <person name="Jeffries C.C."/>
            <person name="Chain P."/>
            <person name="Bristow J."/>
            <person name="Eisen J.A."/>
            <person name="Markowitz V."/>
            <person name="Hugenholtz P."/>
            <person name="Kyrpides N.C."/>
            <person name="Klenk H.P."/>
            <person name="Lapidus A."/>
        </authorList>
    </citation>
    <scope>NUCLEOTIDE SEQUENCE [LARGE SCALE GENOMIC DNA]</scope>
    <source>
        <strain evidence="4">DSM 10331 / JCM 15462 / NBRC 103882 / ICP</strain>
    </source>
</reference>
<accession>C7LY43</accession>
<gene>
    <name evidence="3" type="ordered locus">Afer_0701</name>
</gene>
<keyword evidence="1" id="KW-1133">Transmembrane helix</keyword>
<evidence type="ECO:0000256" key="1">
    <source>
        <dbReference type="SAM" id="Phobius"/>
    </source>
</evidence>
<dbReference type="AlphaFoldDB" id="C7LY43"/>
<protein>
    <recommendedName>
        <fullName evidence="2">Phosphodiester glycosidase domain-containing protein</fullName>
    </recommendedName>
</protein>
<evidence type="ECO:0000259" key="2">
    <source>
        <dbReference type="Pfam" id="PF09992"/>
    </source>
</evidence>
<dbReference type="Proteomes" id="UP000000771">
    <property type="component" value="Chromosome"/>
</dbReference>